<gene>
    <name evidence="2" type="ORF">OHA22_13040</name>
</gene>
<proteinExistence type="predicted"/>
<organism evidence="2">
    <name type="scientific">Streptomyces sp. NBC_00093</name>
    <dbReference type="NCBI Taxonomy" id="2975649"/>
    <lineage>
        <taxon>Bacteria</taxon>
        <taxon>Bacillati</taxon>
        <taxon>Actinomycetota</taxon>
        <taxon>Actinomycetes</taxon>
        <taxon>Kitasatosporales</taxon>
        <taxon>Streptomycetaceae</taxon>
        <taxon>Streptomyces</taxon>
    </lineage>
</organism>
<protein>
    <submittedName>
        <fullName evidence="2">Uncharacterized protein</fullName>
    </submittedName>
</protein>
<evidence type="ECO:0000256" key="1">
    <source>
        <dbReference type="SAM" id="MobiDB-lite"/>
    </source>
</evidence>
<accession>A0AAU1ZWF3</accession>
<dbReference type="EMBL" id="CP108222">
    <property type="protein sequence ID" value="WTT16384.1"/>
    <property type="molecule type" value="Genomic_DNA"/>
</dbReference>
<reference evidence="2" key="1">
    <citation type="submission" date="2022-10" db="EMBL/GenBank/DDBJ databases">
        <title>The complete genomes of actinobacterial strains from the NBC collection.</title>
        <authorList>
            <person name="Joergensen T.S."/>
            <person name="Alvarez Arevalo M."/>
            <person name="Sterndorff E.B."/>
            <person name="Faurdal D."/>
            <person name="Vuksanovic O."/>
            <person name="Mourched A.-S."/>
            <person name="Charusanti P."/>
            <person name="Shaw S."/>
            <person name="Blin K."/>
            <person name="Weber T."/>
        </authorList>
    </citation>
    <scope>NUCLEOTIDE SEQUENCE</scope>
    <source>
        <strain evidence="2">NBC_00093</strain>
    </source>
</reference>
<evidence type="ECO:0000313" key="2">
    <source>
        <dbReference type="EMBL" id="WTT16384.1"/>
    </source>
</evidence>
<feature type="region of interest" description="Disordered" evidence="1">
    <location>
        <begin position="26"/>
        <end position="54"/>
    </location>
</feature>
<sequence>MSAQLPVADAAEVQLIRTGVRESTAALPLDPPADDAKAAAVNGESPANIKEFTQ</sequence>
<dbReference type="AlphaFoldDB" id="A0AAU1ZWF3"/>
<name>A0AAU1ZWF3_9ACTN</name>